<reference evidence="1 3" key="1">
    <citation type="journal article" date="2008" name="Science">
        <title>The Physcomitrella genome reveals evolutionary insights into the conquest of land by plants.</title>
        <authorList>
            <person name="Rensing S."/>
            <person name="Lang D."/>
            <person name="Zimmer A."/>
            <person name="Terry A."/>
            <person name="Salamov A."/>
            <person name="Shapiro H."/>
            <person name="Nishiyama T."/>
            <person name="Perroud P.-F."/>
            <person name="Lindquist E."/>
            <person name="Kamisugi Y."/>
            <person name="Tanahashi T."/>
            <person name="Sakakibara K."/>
            <person name="Fujita T."/>
            <person name="Oishi K."/>
            <person name="Shin-I T."/>
            <person name="Kuroki Y."/>
            <person name="Toyoda A."/>
            <person name="Suzuki Y."/>
            <person name="Hashimoto A."/>
            <person name="Yamaguchi K."/>
            <person name="Sugano A."/>
            <person name="Kohara Y."/>
            <person name="Fujiyama A."/>
            <person name="Anterola A."/>
            <person name="Aoki S."/>
            <person name="Ashton N."/>
            <person name="Barbazuk W.B."/>
            <person name="Barker E."/>
            <person name="Bennetzen J."/>
            <person name="Bezanilla M."/>
            <person name="Blankenship R."/>
            <person name="Cho S.H."/>
            <person name="Dutcher S."/>
            <person name="Estelle M."/>
            <person name="Fawcett J.A."/>
            <person name="Gundlach H."/>
            <person name="Hanada K."/>
            <person name="Heyl A."/>
            <person name="Hicks K.A."/>
            <person name="Hugh J."/>
            <person name="Lohr M."/>
            <person name="Mayer K."/>
            <person name="Melkozernov A."/>
            <person name="Murata T."/>
            <person name="Nelson D."/>
            <person name="Pils B."/>
            <person name="Prigge M."/>
            <person name="Reiss B."/>
            <person name="Renner T."/>
            <person name="Rombauts S."/>
            <person name="Rushton P."/>
            <person name="Sanderfoot A."/>
            <person name="Schween G."/>
            <person name="Shiu S.-H."/>
            <person name="Stueber K."/>
            <person name="Theodoulou F.L."/>
            <person name="Tu H."/>
            <person name="Van de Peer Y."/>
            <person name="Verrier P.J."/>
            <person name="Waters E."/>
            <person name="Wood A."/>
            <person name="Yang L."/>
            <person name="Cove D."/>
            <person name="Cuming A."/>
            <person name="Hasebe M."/>
            <person name="Lucas S."/>
            <person name="Mishler D.B."/>
            <person name="Reski R."/>
            <person name="Grigoriev I."/>
            <person name="Quatrano R.S."/>
            <person name="Boore J.L."/>
        </authorList>
    </citation>
    <scope>NUCLEOTIDE SEQUENCE [LARGE SCALE GENOMIC DNA]</scope>
    <source>
        <strain evidence="2 3">cv. Gransden 2004</strain>
    </source>
</reference>
<evidence type="ECO:0000313" key="1">
    <source>
        <dbReference type="EMBL" id="PNR39500.1"/>
    </source>
</evidence>
<reference evidence="1 3" key="2">
    <citation type="journal article" date="2018" name="Plant J.">
        <title>The Physcomitrella patens chromosome-scale assembly reveals moss genome structure and evolution.</title>
        <authorList>
            <person name="Lang D."/>
            <person name="Ullrich K.K."/>
            <person name="Murat F."/>
            <person name="Fuchs J."/>
            <person name="Jenkins J."/>
            <person name="Haas F.B."/>
            <person name="Piednoel M."/>
            <person name="Gundlach H."/>
            <person name="Van Bel M."/>
            <person name="Meyberg R."/>
            <person name="Vives C."/>
            <person name="Morata J."/>
            <person name="Symeonidi A."/>
            <person name="Hiss M."/>
            <person name="Muchero W."/>
            <person name="Kamisugi Y."/>
            <person name="Saleh O."/>
            <person name="Blanc G."/>
            <person name="Decker E.L."/>
            <person name="van Gessel N."/>
            <person name="Grimwood J."/>
            <person name="Hayes R.D."/>
            <person name="Graham S.W."/>
            <person name="Gunter L.E."/>
            <person name="McDaniel S.F."/>
            <person name="Hoernstein S.N.W."/>
            <person name="Larsson A."/>
            <person name="Li F.W."/>
            <person name="Perroud P.F."/>
            <person name="Phillips J."/>
            <person name="Ranjan P."/>
            <person name="Rokshar D.S."/>
            <person name="Rothfels C.J."/>
            <person name="Schneider L."/>
            <person name="Shu S."/>
            <person name="Stevenson D.W."/>
            <person name="Thummler F."/>
            <person name="Tillich M."/>
            <person name="Villarreal Aguilar J.C."/>
            <person name="Widiez T."/>
            <person name="Wong G.K."/>
            <person name="Wymore A."/>
            <person name="Zhang Y."/>
            <person name="Zimmer A.D."/>
            <person name="Quatrano R.S."/>
            <person name="Mayer K.F.X."/>
            <person name="Goodstein D."/>
            <person name="Casacuberta J.M."/>
            <person name="Vandepoele K."/>
            <person name="Reski R."/>
            <person name="Cuming A.C."/>
            <person name="Tuskan G.A."/>
            <person name="Maumus F."/>
            <person name="Salse J."/>
            <person name="Schmutz J."/>
            <person name="Rensing S.A."/>
        </authorList>
    </citation>
    <scope>NUCLEOTIDE SEQUENCE [LARGE SCALE GENOMIC DNA]</scope>
    <source>
        <strain evidence="2 3">cv. Gransden 2004</strain>
    </source>
</reference>
<accession>A0A2K1JDA7</accession>
<dbReference type="Gramene" id="Pp3c15_15101V3.1">
    <property type="protein sequence ID" value="Pp3c15_15101V3.1"/>
    <property type="gene ID" value="Pp3c15_15101"/>
</dbReference>
<dbReference type="Proteomes" id="UP000006727">
    <property type="component" value="Chromosome 15"/>
</dbReference>
<sequence length="37" mass="4167">MCRSACRQLPFYNCCQLISRHHSRSSSPSNVAGRQKG</sequence>
<evidence type="ECO:0000313" key="2">
    <source>
        <dbReference type="EnsemblPlants" id="Pp3c15_15101V3.1"/>
    </source>
</evidence>
<dbReference type="EMBL" id="ABEU02000015">
    <property type="protein sequence ID" value="PNR39500.1"/>
    <property type="molecule type" value="Genomic_DNA"/>
</dbReference>
<reference evidence="2" key="3">
    <citation type="submission" date="2020-12" db="UniProtKB">
        <authorList>
            <consortium name="EnsemblPlants"/>
        </authorList>
    </citation>
    <scope>IDENTIFICATION</scope>
</reference>
<keyword evidence="3" id="KW-1185">Reference proteome</keyword>
<gene>
    <name evidence="1" type="ORF">PHYPA_019778</name>
</gene>
<organism evidence="1">
    <name type="scientific">Physcomitrium patens</name>
    <name type="common">Spreading-leaved earth moss</name>
    <name type="synonym">Physcomitrella patens</name>
    <dbReference type="NCBI Taxonomy" id="3218"/>
    <lineage>
        <taxon>Eukaryota</taxon>
        <taxon>Viridiplantae</taxon>
        <taxon>Streptophyta</taxon>
        <taxon>Embryophyta</taxon>
        <taxon>Bryophyta</taxon>
        <taxon>Bryophytina</taxon>
        <taxon>Bryopsida</taxon>
        <taxon>Funariidae</taxon>
        <taxon>Funariales</taxon>
        <taxon>Funariaceae</taxon>
        <taxon>Physcomitrium</taxon>
    </lineage>
</organism>
<dbReference type="InParanoid" id="A0A2K1JDA7"/>
<evidence type="ECO:0000313" key="3">
    <source>
        <dbReference type="Proteomes" id="UP000006727"/>
    </source>
</evidence>
<name>A0A2K1JDA7_PHYPA</name>
<proteinExistence type="predicted"/>
<dbReference type="EnsemblPlants" id="Pp3c15_15101V3.1">
    <property type="protein sequence ID" value="Pp3c15_15101V3.1"/>
    <property type="gene ID" value="Pp3c15_15101"/>
</dbReference>
<protein>
    <submittedName>
        <fullName evidence="1 2">Uncharacterized protein</fullName>
    </submittedName>
</protein>
<dbReference type="AlphaFoldDB" id="A0A2K1JDA7"/>